<evidence type="ECO:0000313" key="4">
    <source>
        <dbReference type="Proteomes" id="UP000034228"/>
    </source>
</evidence>
<keyword evidence="1" id="KW-0597">Phosphoprotein</keyword>
<dbReference type="AlphaFoldDB" id="A0A0M2V3Z6"/>
<keyword evidence="4" id="KW-1185">Reference proteome</keyword>
<evidence type="ECO:0000259" key="2">
    <source>
        <dbReference type="PROSITE" id="PS50110"/>
    </source>
</evidence>
<dbReference type="EMBL" id="LAHO01000008">
    <property type="protein sequence ID" value="KKO45582.1"/>
    <property type="molecule type" value="Genomic_DNA"/>
</dbReference>
<feature type="domain" description="Response regulatory" evidence="2">
    <location>
        <begin position="10"/>
        <end position="127"/>
    </location>
</feature>
<feature type="modified residue" description="4-aspartylphosphate" evidence="1">
    <location>
        <position position="196"/>
    </location>
</feature>
<dbReference type="STRING" id="336831.WG68_09345"/>
<dbReference type="Gene3D" id="3.40.50.2300">
    <property type="match status" value="2"/>
</dbReference>
<dbReference type="PANTHER" id="PTHR43228">
    <property type="entry name" value="TWO-COMPONENT RESPONSE REGULATOR"/>
    <property type="match status" value="1"/>
</dbReference>
<dbReference type="SMART" id="SM00448">
    <property type="entry name" value="REC"/>
    <property type="match status" value="2"/>
</dbReference>
<organism evidence="3 4">
    <name type="scientific">Arsukibacterium ikkense</name>
    <dbReference type="NCBI Taxonomy" id="336831"/>
    <lineage>
        <taxon>Bacteria</taxon>
        <taxon>Pseudomonadati</taxon>
        <taxon>Pseudomonadota</taxon>
        <taxon>Gammaproteobacteria</taxon>
        <taxon>Chromatiales</taxon>
        <taxon>Chromatiaceae</taxon>
        <taxon>Arsukibacterium</taxon>
    </lineage>
</organism>
<evidence type="ECO:0000313" key="3">
    <source>
        <dbReference type="EMBL" id="KKO45582.1"/>
    </source>
</evidence>
<comment type="caution">
    <text evidence="1">Lacks conserved residue(s) required for the propagation of feature annotation.</text>
</comment>
<feature type="domain" description="Response regulatory" evidence="2">
    <location>
        <begin position="146"/>
        <end position="263"/>
    </location>
</feature>
<dbReference type="Pfam" id="PF00072">
    <property type="entry name" value="Response_reg"/>
    <property type="match status" value="2"/>
</dbReference>
<proteinExistence type="predicted"/>
<dbReference type="GO" id="GO:0000160">
    <property type="term" value="P:phosphorelay signal transduction system"/>
    <property type="evidence" value="ECO:0007669"/>
    <property type="project" value="InterPro"/>
</dbReference>
<dbReference type="InterPro" id="IPR011006">
    <property type="entry name" value="CheY-like_superfamily"/>
</dbReference>
<dbReference type="RefSeq" id="WP_046557427.1">
    <property type="nucleotide sequence ID" value="NZ_LAHO01000008.1"/>
</dbReference>
<accession>A0A0M2V3Z6</accession>
<protein>
    <submittedName>
        <fullName evidence="3">Chemotaxis protein CheY</fullName>
    </submittedName>
</protein>
<dbReference type="PANTHER" id="PTHR43228:SF1">
    <property type="entry name" value="TWO-COMPONENT RESPONSE REGULATOR ARR22"/>
    <property type="match status" value="1"/>
</dbReference>
<reference evidence="3 4" key="1">
    <citation type="submission" date="2015-03" db="EMBL/GenBank/DDBJ databases">
        <title>Draft genome sequences of two protease-producing strains of Arsukibacterium isolated from two cold and alkaline environments.</title>
        <authorList>
            <person name="Lylloff J.E."/>
            <person name="Skov L.B."/>
            <person name="Jepsen M."/>
            <person name="Hallin P.F."/>
            <person name="Sorensen S.J."/>
            <person name="Stougaard P."/>
            <person name="Glaring M.A."/>
        </authorList>
    </citation>
    <scope>NUCLEOTIDE SEQUENCE [LARGE SCALE GENOMIC DNA]</scope>
    <source>
        <strain evidence="3 4">GCM72</strain>
    </source>
</reference>
<dbReference type="InterPro" id="IPR052048">
    <property type="entry name" value="ST_Response_Regulator"/>
</dbReference>
<dbReference type="OrthoDB" id="9800897at2"/>
<sequence>MQQLSPADLHILLVEPSDTQRKIISRHLKQEQVQHISEADSVSSAFLKIMEHQPDLITCALHFADGTALDLLHKIKQQPKLAEIPFMLVSSETRKATLEEFKQSGVVAILPKPFTTAHLGKALNAAIDLLSPSELELSLFDVHDIRVLVVDDSRLARNHIKRVLSNLGIQHLTEAEDGQQAIEILKQQMFDLVVTDYNMPEVNGRELTQYIRENSQQSHIPVLMVTSEANDTHLSNIAQSGVNAMCDKPFEPELVKALLFKLLEQ</sequence>
<gene>
    <name evidence="3" type="ORF">WG68_09345</name>
</gene>
<dbReference type="PATRIC" id="fig|336831.14.peg.171"/>
<name>A0A0M2V3Z6_9GAMM</name>
<dbReference type="PROSITE" id="PS50110">
    <property type="entry name" value="RESPONSE_REGULATORY"/>
    <property type="match status" value="2"/>
</dbReference>
<dbReference type="InterPro" id="IPR001789">
    <property type="entry name" value="Sig_transdc_resp-reg_receiver"/>
</dbReference>
<dbReference type="SUPFAM" id="SSF52172">
    <property type="entry name" value="CheY-like"/>
    <property type="match status" value="2"/>
</dbReference>
<comment type="caution">
    <text evidence="3">The sequence shown here is derived from an EMBL/GenBank/DDBJ whole genome shotgun (WGS) entry which is preliminary data.</text>
</comment>
<evidence type="ECO:0000256" key="1">
    <source>
        <dbReference type="PROSITE-ProRule" id="PRU00169"/>
    </source>
</evidence>
<dbReference type="Proteomes" id="UP000034228">
    <property type="component" value="Unassembled WGS sequence"/>
</dbReference>